<evidence type="ECO:0000313" key="3">
    <source>
        <dbReference type="Proteomes" id="UP001257627"/>
    </source>
</evidence>
<reference evidence="2 3" key="1">
    <citation type="submission" date="2023-02" db="EMBL/GenBank/DDBJ databases">
        <authorList>
            <person name="Maleckis M."/>
        </authorList>
    </citation>
    <scope>NUCLEOTIDE SEQUENCE [LARGE SCALE GENOMIC DNA]</scope>
    <source>
        <strain evidence="2 3">P8-A2</strain>
        <plasmid evidence="2">unnamed1</plasmid>
    </source>
</reference>
<gene>
    <name evidence="2" type="ORF">PU648_56935</name>
</gene>
<proteinExistence type="predicted"/>
<keyword evidence="1" id="KW-0812">Transmembrane</keyword>
<keyword evidence="1" id="KW-0472">Membrane</keyword>
<dbReference type="EMBL" id="JARAKF010000003">
    <property type="protein sequence ID" value="MDU9001548.1"/>
    <property type="molecule type" value="Genomic_DNA"/>
</dbReference>
<name>A0ABU3V5V6_9ACTN</name>
<keyword evidence="3" id="KW-1185">Reference proteome</keyword>
<keyword evidence="2" id="KW-0614">Plasmid</keyword>
<dbReference type="RefSeq" id="WP_143612545.1">
    <property type="nucleotide sequence ID" value="NZ_JAPEMK010000002.1"/>
</dbReference>
<keyword evidence="1" id="KW-1133">Transmembrane helix</keyword>
<comment type="caution">
    <text evidence="2">The sequence shown here is derived from an EMBL/GenBank/DDBJ whole genome shotgun (WGS) entry which is preliminary data.</text>
</comment>
<geneLocation type="plasmid" evidence="2">
    <name>unnamed1</name>
</geneLocation>
<protein>
    <submittedName>
        <fullName evidence="2">Uncharacterized protein</fullName>
    </submittedName>
</protein>
<evidence type="ECO:0000313" key="2">
    <source>
        <dbReference type="EMBL" id="MDU9001548.1"/>
    </source>
</evidence>
<feature type="transmembrane region" description="Helical" evidence="1">
    <location>
        <begin position="39"/>
        <end position="61"/>
    </location>
</feature>
<sequence>MKAIWALLTLLFGVLTLGAIANAIQSLTGAGASGAHNSYSISTGIIDGALQLIFIALLALATRACYRRASRGNQPRPGADRRPWER</sequence>
<organism evidence="2 3">
    <name type="scientific">Streptomyces mirabilis</name>
    <dbReference type="NCBI Taxonomy" id="68239"/>
    <lineage>
        <taxon>Bacteria</taxon>
        <taxon>Bacillati</taxon>
        <taxon>Actinomycetota</taxon>
        <taxon>Actinomycetes</taxon>
        <taxon>Kitasatosporales</taxon>
        <taxon>Streptomycetaceae</taxon>
        <taxon>Streptomyces</taxon>
    </lineage>
</organism>
<accession>A0ABU3V5V6</accession>
<dbReference type="Proteomes" id="UP001257627">
    <property type="component" value="Unassembled WGS sequence"/>
</dbReference>
<evidence type="ECO:0000256" key="1">
    <source>
        <dbReference type="SAM" id="Phobius"/>
    </source>
</evidence>